<gene>
    <name evidence="2" type="ORF">BDK51DRAFT_32195</name>
</gene>
<evidence type="ECO:0000256" key="1">
    <source>
        <dbReference type="SAM" id="SignalP"/>
    </source>
</evidence>
<reference evidence="3" key="1">
    <citation type="journal article" date="2018" name="Nat. Microbiol.">
        <title>Leveraging single-cell genomics to expand the fungal tree of life.</title>
        <authorList>
            <person name="Ahrendt S.R."/>
            <person name="Quandt C.A."/>
            <person name="Ciobanu D."/>
            <person name="Clum A."/>
            <person name="Salamov A."/>
            <person name="Andreopoulos B."/>
            <person name="Cheng J.F."/>
            <person name="Woyke T."/>
            <person name="Pelin A."/>
            <person name="Henrissat B."/>
            <person name="Reynolds N.K."/>
            <person name="Benny G.L."/>
            <person name="Smith M.E."/>
            <person name="James T.Y."/>
            <person name="Grigoriev I.V."/>
        </authorList>
    </citation>
    <scope>NUCLEOTIDE SEQUENCE [LARGE SCALE GENOMIC DNA]</scope>
</reference>
<feature type="chain" id="PRO_5020792784" evidence="1">
    <location>
        <begin position="21"/>
        <end position="193"/>
    </location>
</feature>
<protein>
    <submittedName>
        <fullName evidence="2">Uncharacterized protein</fullName>
    </submittedName>
</protein>
<evidence type="ECO:0000313" key="3">
    <source>
        <dbReference type="Proteomes" id="UP000269721"/>
    </source>
</evidence>
<dbReference type="AlphaFoldDB" id="A0A4P9WJ59"/>
<keyword evidence="1" id="KW-0732">Signal</keyword>
<proteinExistence type="predicted"/>
<evidence type="ECO:0000313" key="2">
    <source>
        <dbReference type="EMBL" id="RKO91963.1"/>
    </source>
</evidence>
<name>A0A4P9WJ59_9FUNG</name>
<accession>A0A4P9WJ59</accession>
<sequence length="193" mass="19989">MKSTILVAFCILAAGSYTHAAPAPIIDFFANATTTAAVTNATAPATTSSFTAQLAASFENIDISRIPFSGAAAQAVAEMLCPAGADAGALRDSANLCQLFEEDVIVPALQAATASGDKFKIDSLTCQLNRNKILKNTCVKHADEAQVQNPKAATELPEKIQAIVSNIANVDRLCPSALDTDFVTIPATNATSS</sequence>
<dbReference type="OrthoDB" id="2151417at2759"/>
<organism evidence="2 3">
    <name type="scientific">Blyttiomyces helicus</name>
    <dbReference type="NCBI Taxonomy" id="388810"/>
    <lineage>
        <taxon>Eukaryota</taxon>
        <taxon>Fungi</taxon>
        <taxon>Fungi incertae sedis</taxon>
        <taxon>Chytridiomycota</taxon>
        <taxon>Chytridiomycota incertae sedis</taxon>
        <taxon>Chytridiomycetes</taxon>
        <taxon>Chytridiomycetes incertae sedis</taxon>
        <taxon>Blyttiomyces</taxon>
    </lineage>
</organism>
<feature type="signal peptide" evidence="1">
    <location>
        <begin position="1"/>
        <end position="20"/>
    </location>
</feature>
<dbReference type="Proteomes" id="UP000269721">
    <property type="component" value="Unassembled WGS sequence"/>
</dbReference>
<keyword evidence="3" id="KW-1185">Reference proteome</keyword>
<dbReference type="EMBL" id="KZ994825">
    <property type="protein sequence ID" value="RKO91963.1"/>
    <property type="molecule type" value="Genomic_DNA"/>
</dbReference>